<evidence type="ECO:0000313" key="3">
    <source>
        <dbReference type="Proteomes" id="UP000294927"/>
    </source>
</evidence>
<dbReference type="EMBL" id="SOCP01000022">
    <property type="protein sequence ID" value="TDV40729.1"/>
    <property type="molecule type" value="Genomic_DNA"/>
</dbReference>
<dbReference type="RefSeq" id="WP_133908158.1">
    <property type="nucleotide sequence ID" value="NZ_SOCP01000022.1"/>
</dbReference>
<evidence type="ECO:0000313" key="2">
    <source>
        <dbReference type="EMBL" id="TDV40729.1"/>
    </source>
</evidence>
<keyword evidence="3" id="KW-1185">Reference proteome</keyword>
<feature type="region of interest" description="Disordered" evidence="1">
    <location>
        <begin position="41"/>
        <end position="111"/>
    </location>
</feature>
<accession>A0A4R7UVI7</accession>
<comment type="caution">
    <text evidence="2">The sequence shown here is derived from an EMBL/GenBank/DDBJ whole genome shotgun (WGS) entry which is preliminary data.</text>
</comment>
<gene>
    <name evidence="2" type="ORF">CLV71_122119</name>
</gene>
<sequence>MSSEELRQVRDTLIEELRRSETLTVAGRALFARYAAMSDAATGAVAPEAAPGPPPVARRRPEPVEEEDEFGGSFMVRNNPSQPNIPGYRETPPPEQPSPVDLPRSLRHRRR</sequence>
<dbReference type="AlphaFoldDB" id="A0A4R7UVI7"/>
<reference evidence="2 3" key="1">
    <citation type="submission" date="2019-03" db="EMBL/GenBank/DDBJ databases">
        <title>Genomic Encyclopedia of Archaeal and Bacterial Type Strains, Phase II (KMG-II): from individual species to whole genera.</title>
        <authorList>
            <person name="Goeker M."/>
        </authorList>
    </citation>
    <scope>NUCLEOTIDE SEQUENCE [LARGE SCALE GENOMIC DNA]</scope>
    <source>
        <strain evidence="2 3">DSM 45499</strain>
    </source>
</reference>
<dbReference type="Proteomes" id="UP000294927">
    <property type="component" value="Unassembled WGS sequence"/>
</dbReference>
<evidence type="ECO:0000256" key="1">
    <source>
        <dbReference type="SAM" id="MobiDB-lite"/>
    </source>
</evidence>
<name>A0A4R7UVI7_9PSEU</name>
<proteinExistence type="predicted"/>
<protein>
    <submittedName>
        <fullName evidence="2">Uncharacterized protein</fullName>
    </submittedName>
</protein>
<organism evidence="2 3">
    <name type="scientific">Actinophytocola oryzae</name>
    <dbReference type="NCBI Taxonomy" id="502181"/>
    <lineage>
        <taxon>Bacteria</taxon>
        <taxon>Bacillati</taxon>
        <taxon>Actinomycetota</taxon>
        <taxon>Actinomycetes</taxon>
        <taxon>Pseudonocardiales</taxon>
        <taxon>Pseudonocardiaceae</taxon>
    </lineage>
</organism>